<proteinExistence type="predicted"/>
<dbReference type="EMBL" id="VSSQ01092078">
    <property type="protein sequence ID" value="MPN37428.1"/>
    <property type="molecule type" value="Genomic_DNA"/>
</dbReference>
<feature type="region of interest" description="Disordered" evidence="1">
    <location>
        <begin position="61"/>
        <end position="82"/>
    </location>
</feature>
<protein>
    <submittedName>
        <fullName evidence="2">Uncharacterized protein</fullName>
    </submittedName>
</protein>
<reference evidence="2" key="1">
    <citation type="submission" date="2019-08" db="EMBL/GenBank/DDBJ databases">
        <authorList>
            <person name="Kucharzyk K."/>
            <person name="Murdoch R.W."/>
            <person name="Higgins S."/>
            <person name="Loffler F."/>
        </authorList>
    </citation>
    <scope>NUCLEOTIDE SEQUENCE</scope>
</reference>
<comment type="caution">
    <text evidence="2">The sequence shown here is derived from an EMBL/GenBank/DDBJ whole genome shotgun (WGS) entry which is preliminary data.</text>
</comment>
<gene>
    <name evidence="2" type="ORF">SDC9_184946</name>
</gene>
<name>A0A645HEG8_9ZZZZ</name>
<dbReference type="AlphaFoldDB" id="A0A645HEG8"/>
<sequence>MTPDRIPDNNEVKQGTDQKQHVNHAKIPGSVQADCIIRRAVSETGTGASRVPVLNEQVGEKTHQPLAEQIEQKNKEKALTKT</sequence>
<organism evidence="2">
    <name type="scientific">bioreactor metagenome</name>
    <dbReference type="NCBI Taxonomy" id="1076179"/>
    <lineage>
        <taxon>unclassified sequences</taxon>
        <taxon>metagenomes</taxon>
        <taxon>ecological metagenomes</taxon>
    </lineage>
</organism>
<evidence type="ECO:0000313" key="2">
    <source>
        <dbReference type="EMBL" id="MPN37428.1"/>
    </source>
</evidence>
<feature type="region of interest" description="Disordered" evidence="1">
    <location>
        <begin position="1"/>
        <end position="26"/>
    </location>
</feature>
<feature type="compositionally biased region" description="Basic and acidic residues" evidence="1">
    <location>
        <begin position="70"/>
        <end position="82"/>
    </location>
</feature>
<evidence type="ECO:0000256" key="1">
    <source>
        <dbReference type="SAM" id="MobiDB-lite"/>
    </source>
</evidence>
<feature type="compositionally biased region" description="Basic and acidic residues" evidence="1">
    <location>
        <begin position="1"/>
        <end position="20"/>
    </location>
</feature>
<accession>A0A645HEG8</accession>